<feature type="transmembrane region" description="Helical" evidence="5">
    <location>
        <begin position="264"/>
        <end position="286"/>
    </location>
</feature>
<name>A0A4S3J897_9EURO</name>
<reference evidence="7 8" key="1">
    <citation type="submission" date="2019-03" db="EMBL/GenBank/DDBJ databases">
        <title>The genome sequence of a newly discovered highly antifungal drug resistant Aspergillus species, Aspergillus tanneri NIH 1004.</title>
        <authorList>
            <person name="Mounaud S."/>
            <person name="Singh I."/>
            <person name="Joardar V."/>
            <person name="Pakala S."/>
            <person name="Pakala S."/>
            <person name="Venepally P."/>
            <person name="Hoover J."/>
            <person name="Nierman W."/>
            <person name="Chung J."/>
            <person name="Losada L."/>
        </authorList>
    </citation>
    <scope>NUCLEOTIDE SEQUENCE [LARGE SCALE GENOMIC DNA]</scope>
    <source>
        <strain evidence="7 8">NIH1004</strain>
    </source>
</reference>
<feature type="transmembrane region" description="Helical" evidence="5">
    <location>
        <begin position="167"/>
        <end position="185"/>
    </location>
</feature>
<dbReference type="AlphaFoldDB" id="A0A4S3J897"/>
<feature type="domain" description="Major facilitator superfamily (MFS) profile" evidence="6">
    <location>
        <begin position="69"/>
        <end position="555"/>
    </location>
</feature>
<gene>
    <name evidence="7" type="ORF">EYZ11_009292</name>
</gene>
<keyword evidence="4 5" id="KW-0472">Membrane</keyword>
<dbReference type="PANTHER" id="PTHR23501:SF149">
    <property type="entry name" value="MULTIDRUG TRANSPORTER, PUTATIVE (AFU_ORTHOLOGUE AFUA_5G10430)-RELATED"/>
    <property type="match status" value="1"/>
</dbReference>
<feature type="transmembrane region" description="Helical" evidence="5">
    <location>
        <begin position="222"/>
        <end position="243"/>
    </location>
</feature>
<evidence type="ECO:0000313" key="8">
    <source>
        <dbReference type="Proteomes" id="UP000308092"/>
    </source>
</evidence>
<feature type="transmembrane region" description="Helical" evidence="5">
    <location>
        <begin position="333"/>
        <end position="353"/>
    </location>
</feature>
<dbReference type="SUPFAM" id="SSF103473">
    <property type="entry name" value="MFS general substrate transporter"/>
    <property type="match status" value="1"/>
</dbReference>
<feature type="transmembrane region" description="Helical" evidence="5">
    <location>
        <begin position="359"/>
        <end position="385"/>
    </location>
</feature>
<feature type="transmembrane region" description="Helical" evidence="5">
    <location>
        <begin position="475"/>
        <end position="498"/>
    </location>
</feature>
<dbReference type="STRING" id="1220188.A0A4S3J897"/>
<keyword evidence="3 5" id="KW-1133">Transmembrane helix</keyword>
<evidence type="ECO:0000256" key="5">
    <source>
        <dbReference type="SAM" id="Phobius"/>
    </source>
</evidence>
<dbReference type="Proteomes" id="UP000308092">
    <property type="component" value="Unassembled WGS sequence"/>
</dbReference>
<comment type="caution">
    <text evidence="7">The sequence shown here is derived from an EMBL/GenBank/DDBJ whole genome shotgun (WGS) entry which is preliminary data.</text>
</comment>
<evidence type="ECO:0000256" key="2">
    <source>
        <dbReference type="ARBA" id="ARBA00022692"/>
    </source>
</evidence>
<dbReference type="EMBL" id="SOSA01000433">
    <property type="protein sequence ID" value="THC91253.1"/>
    <property type="molecule type" value="Genomic_DNA"/>
</dbReference>
<keyword evidence="8" id="KW-1185">Reference proteome</keyword>
<evidence type="ECO:0000313" key="7">
    <source>
        <dbReference type="EMBL" id="THC91253.1"/>
    </source>
</evidence>
<dbReference type="GO" id="GO:0005886">
    <property type="term" value="C:plasma membrane"/>
    <property type="evidence" value="ECO:0007669"/>
    <property type="project" value="TreeGrafter"/>
</dbReference>
<dbReference type="PROSITE" id="PS50850">
    <property type="entry name" value="MFS"/>
    <property type="match status" value="1"/>
</dbReference>
<evidence type="ECO:0000256" key="4">
    <source>
        <dbReference type="ARBA" id="ARBA00023136"/>
    </source>
</evidence>
<dbReference type="GO" id="GO:0022857">
    <property type="term" value="F:transmembrane transporter activity"/>
    <property type="evidence" value="ECO:0007669"/>
    <property type="project" value="InterPro"/>
</dbReference>
<feature type="transmembrane region" description="Helical" evidence="5">
    <location>
        <begin position="197"/>
        <end position="216"/>
    </location>
</feature>
<proteinExistence type="predicted"/>
<dbReference type="Gene3D" id="1.20.1250.20">
    <property type="entry name" value="MFS general substrate transporter like domains"/>
    <property type="match status" value="1"/>
</dbReference>
<comment type="subcellular location">
    <subcellularLocation>
        <location evidence="1">Membrane</location>
        <topology evidence="1">Multi-pass membrane protein</topology>
    </subcellularLocation>
</comment>
<organism evidence="7 8">
    <name type="scientific">Aspergillus tanneri</name>
    <dbReference type="NCBI Taxonomy" id="1220188"/>
    <lineage>
        <taxon>Eukaryota</taxon>
        <taxon>Fungi</taxon>
        <taxon>Dikarya</taxon>
        <taxon>Ascomycota</taxon>
        <taxon>Pezizomycotina</taxon>
        <taxon>Eurotiomycetes</taxon>
        <taxon>Eurotiomycetidae</taxon>
        <taxon>Eurotiales</taxon>
        <taxon>Aspergillaceae</taxon>
        <taxon>Aspergillus</taxon>
        <taxon>Aspergillus subgen. Circumdati</taxon>
    </lineage>
</organism>
<feature type="transmembrane region" description="Helical" evidence="5">
    <location>
        <begin position="397"/>
        <end position="419"/>
    </location>
</feature>
<accession>A0A4S3J897</accession>
<dbReference type="InterPro" id="IPR020846">
    <property type="entry name" value="MFS_dom"/>
</dbReference>
<evidence type="ECO:0000256" key="3">
    <source>
        <dbReference type="ARBA" id="ARBA00022989"/>
    </source>
</evidence>
<protein>
    <recommendedName>
        <fullName evidence="6">Major facilitator superfamily (MFS) profile domain-containing protein</fullName>
    </recommendedName>
</protein>
<feature type="transmembrane region" description="Helical" evidence="5">
    <location>
        <begin position="535"/>
        <end position="554"/>
    </location>
</feature>
<dbReference type="PANTHER" id="PTHR23501">
    <property type="entry name" value="MAJOR FACILITATOR SUPERFAMILY"/>
    <property type="match status" value="1"/>
</dbReference>
<evidence type="ECO:0000259" key="6">
    <source>
        <dbReference type="PROSITE" id="PS50850"/>
    </source>
</evidence>
<keyword evidence="2 5" id="KW-0812">Transmembrane</keyword>
<dbReference type="Pfam" id="PF07690">
    <property type="entry name" value="MFS_1"/>
    <property type="match status" value="1"/>
</dbReference>
<evidence type="ECO:0000256" key="1">
    <source>
        <dbReference type="ARBA" id="ARBA00004141"/>
    </source>
</evidence>
<dbReference type="InterPro" id="IPR011701">
    <property type="entry name" value="MFS"/>
</dbReference>
<dbReference type="VEuPathDB" id="FungiDB:EYZ11_009292"/>
<dbReference type="InterPro" id="IPR036259">
    <property type="entry name" value="MFS_trans_sf"/>
</dbReference>
<sequence>MGRSIELAEIDTAGKAPSVKNAPRTSIHCLGNEYNSLHATPFVGTCIQPDLEAGLDKPDWKPGVSEWLFMTCICILVMMDSFNATVATPLIPDLAVGLEQPLESTLWINTSYFLANAASQTISSMLAEVFGHGPILLSAVVLATIGTGVCGGSLDLAGLIAGRSLQGTGGGGILAASFLIISDLIPKYHQTRFSRYIFCAQVTGTILGAVLGGLFGEYATPIWLYYSSFVFCALGMLVVPFAVDLRGCGQGKVGYVCKLRRLDWIGALLSLLGVGCLLIGISWGGTRFAWDAAATLAPICVGASLLLILVVYERFWTVYPFFRSDMFKTLSTTMLHGSGFIHGLLLSTHLQFLPMHLDFVKYLSCALTGLGLVTLIGPTLPALYLLERLRFLHQPNLTTWILRLGWILAIVSTGCLEILHSKIHTSVWIFLFLVAGLSHAFLIPSYNRCIQNQACDSEKDDDESKGLLKRKPPPILLYSILRTWGMCLAIPVSGTIVLNQLPWDPERRFLDLNTVELAALMPGGDHDGYVEGFRVLWPVWTGVAALGGISSLFVK</sequence>
<feature type="transmembrane region" description="Helical" evidence="5">
    <location>
        <begin position="425"/>
        <end position="443"/>
    </location>
</feature>
<feature type="transmembrane region" description="Helical" evidence="5">
    <location>
        <begin position="292"/>
        <end position="312"/>
    </location>
</feature>